<feature type="domain" description="N-acetyltransferase" evidence="1">
    <location>
        <begin position="130"/>
        <end position="263"/>
    </location>
</feature>
<dbReference type="InterPro" id="IPR036770">
    <property type="entry name" value="Ankyrin_rpt-contain_sf"/>
</dbReference>
<comment type="caution">
    <text evidence="2">The sequence shown here is derived from an EMBL/GenBank/DDBJ whole genome shotgun (WGS) entry which is preliminary data.</text>
</comment>
<keyword evidence="2" id="KW-0808">Transferase</keyword>
<dbReference type="Pfam" id="PF00583">
    <property type="entry name" value="Acetyltransf_1"/>
    <property type="match status" value="1"/>
</dbReference>
<evidence type="ECO:0000259" key="1">
    <source>
        <dbReference type="PROSITE" id="PS51186"/>
    </source>
</evidence>
<organism evidence="2 3">
    <name type="scientific">Dyadobacter flavalbus</name>
    <dbReference type="NCBI Taxonomy" id="2579942"/>
    <lineage>
        <taxon>Bacteria</taxon>
        <taxon>Pseudomonadati</taxon>
        <taxon>Bacteroidota</taxon>
        <taxon>Cytophagia</taxon>
        <taxon>Cytophagales</taxon>
        <taxon>Spirosomataceae</taxon>
        <taxon>Dyadobacter</taxon>
    </lineage>
</organism>
<gene>
    <name evidence="2" type="ORF">FEM33_17925</name>
</gene>
<reference evidence="2 3" key="1">
    <citation type="submission" date="2019-05" db="EMBL/GenBank/DDBJ databases">
        <authorList>
            <person name="Qu J.-H."/>
        </authorList>
    </citation>
    <scope>NUCLEOTIDE SEQUENCE [LARGE SCALE GENOMIC DNA]</scope>
    <source>
        <strain evidence="2 3">NS28</strain>
    </source>
</reference>
<dbReference type="Proteomes" id="UP000323994">
    <property type="component" value="Unassembled WGS sequence"/>
</dbReference>
<dbReference type="PANTHER" id="PTHR43328:SF1">
    <property type="entry name" value="N-ACETYLTRANSFERASE DOMAIN-CONTAINING PROTEIN"/>
    <property type="match status" value="1"/>
</dbReference>
<dbReference type="PROSITE" id="PS51186">
    <property type="entry name" value="GNAT"/>
    <property type="match status" value="1"/>
</dbReference>
<dbReference type="InterPro" id="IPR002110">
    <property type="entry name" value="Ankyrin_rpt"/>
</dbReference>
<dbReference type="GO" id="GO:0016747">
    <property type="term" value="F:acyltransferase activity, transferring groups other than amino-acyl groups"/>
    <property type="evidence" value="ECO:0007669"/>
    <property type="project" value="InterPro"/>
</dbReference>
<dbReference type="Gene3D" id="3.40.630.30">
    <property type="match status" value="1"/>
</dbReference>
<dbReference type="SUPFAM" id="SSF48403">
    <property type="entry name" value="Ankyrin repeat"/>
    <property type="match status" value="1"/>
</dbReference>
<evidence type="ECO:0000313" key="3">
    <source>
        <dbReference type="Proteomes" id="UP000323994"/>
    </source>
</evidence>
<dbReference type="SMART" id="SM00248">
    <property type="entry name" value="ANK"/>
    <property type="match status" value="2"/>
</dbReference>
<dbReference type="AlphaFoldDB" id="A0A5M8QTG6"/>
<dbReference type="OrthoDB" id="1096234at2"/>
<name>A0A5M8QTG6_9BACT</name>
<dbReference type="SUPFAM" id="SSF55729">
    <property type="entry name" value="Acyl-CoA N-acyltransferases (Nat)"/>
    <property type="match status" value="1"/>
</dbReference>
<dbReference type="EMBL" id="VBSN01000049">
    <property type="protein sequence ID" value="KAA6438558.1"/>
    <property type="molecule type" value="Genomic_DNA"/>
</dbReference>
<accession>A0A5M8QTG6</accession>
<evidence type="ECO:0000313" key="2">
    <source>
        <dbReference type="EMBL" id="KAA6438558.1"/>
    </source>
</evidence>
<dbReference type="RefSeq" id="WP_139013360.1">
    <property type="nucleotide sequence ID" value="NZ_VBSN01000049.1"/>
</dbReference>
<dbReference type="CDD" id="cd04301">
    <property type="entry name" value="NAT_SF"/>
    <property type="match status" value="1"/>
</dbReference>
<proteinExistence type="predicted"/>
<dbReference type="InterPro" id="IPR016181">
    <property type="entry name" value="Acyl_CoA_acyltransferase"/>
</dbReference>
<sequence>MTAILSNADPFRLEAAIAQNHSDLFYLDALAKGGMVRQETGCSWTYIPEEQCGDILFPKQLNGTAALDAMFDFYRTHPVRDLCCWSLNPPETTDLDVLLLARGFQPGWKPCWMALEISAIRPSFVAPADLVIKPDNEMSLSAIAGLPYAGNNDLGNKNLPQLNPKQVQRFVALKQGRVVAQTLMLFGGGVAGIYNVGVVPEYSRQGIGKAIVTAACLHAFQEGYHYVTLNANSNGRPLYEQLGFKWINDGLTWSITDDRLNTRSPGPAQVALAEAIGKGDLTMLDSLPATDLNVPLCNGMRPLELAAHFRQTICAEWLIAHGALCSVLDAWDMGWRDRSAALLADDPEAVNQLYGVYQYTLLHVAAERNDSVLAQLVLSFDPNLQLRDMVYQGTALEWARHLQRKEIEALIGIHMSGVSD</sequence>
<dbReference type="PANTHER" id="PTHR43328">
    <property type="entry name" value="ACETYLTRANSFERASE-RELATED"/>
    <property type="match status" value="1"/>
</dbReference>
<dbReference type="Gene3D" id="1.25.40.20">
    <property type="entry name" value="Ankyrin repeat-containing domain"/>
    <property type="match status" value="1"/>
</dbReference>
<dbReference type="InterPro" id="IPR000182">
    <property type="entry name" value="GNAT_dom"/>
</dbReference>
<protein>
    <submittedName>
        <fullName evidence="2">GNAT family N-acetyltransferase</fullName>
    </submittedName>
</protein>
<keyword evidence="3" id="KW-1185">Reference proteome</keyword>